<dbReference type="VEuPathDB" id="FungiDB:A9K55_007599"/>
<sequence>MASLSDMRMPTSTVYYRGDLCRWPRGARNYWPILPSEIIMSVFEELTTVEDLWCMACSSRRLWHLFHLHGPQILEMVLLDDTHPWVCNVIHATFNLQALDSCEWTYTELRHLDSYGPREPLSPTAHPHMIRRFVTKARKIHALAHIILGNCMHHLWTLEDKLRPYDADEECPEIYWYLDREANPGEETRAVMALWMFELHFTLILACRNPHLAWVRTMFQTMPPASTDLFHFFRKTWFGPLLTMWHGLLQLKYPADFLDKQLVTDASLPRAVPLPRLPRGGLVAAHRCATELPNYSPHNRHSMFERMQMGRVMRQQPLVSRFFGSLRAVSPEQEDDDGGLFQLPYRPFVKYGFFHWDHEKMQSISLLPCGELDRAALFRYWRGLLPDHIVAAYAKQQEGAKARHWEHMARLVAAGQPIPEPQDAALFQNILAEDPETEEEDEEMGGEEEETEGEDEETEAGDEATEADDPHTEPENSQTEAEAEA</sequence>
<evidence type="ECO:0000256" key="1">
    <source>
        <dbReference type="SAM" id="MobiDB-lite"/>
    </source>
</evidence>
<proteinExistence type="predicted"/>
<accession>A0A2H4SJ14</accession>
<feature type="compositionally biased region" description="Polar residues" evidence="1">
    <location>
        <begin position="475"/>
        <end position="485"/>
    </location>
</feature>
<feature type="region of interest" description="Disordered" evidence="1">
    <location>
        <begin position="430"/>
        <end position="485"/>
    </location>
</feature>
<feature type="compositionally biased region" description="Acidic residues" evidence="1">
    <location>
        <begin position="433"/>
        <end position="467"/>
    </location>
</feature>
<name>A0A2H4SJ14_CORMI</name>
<dbReference type="OrthoDB" id="4870699at2759"/>
<dbReference type="AlphaFoldDB" id="A0A2H4SJ14"/>
<gene>
    <name evidence="2" type="ORF">A9K55_007599</name>
</gene>
<reference evidence="2 3" key="1">
    <citation type="journal article" date="2017" name="BMC Genomics">
        <title>Chromosome level assembly and secondary metabolite potential of the parasitic fungus Cordyceps militaris.</title>
        <authorList>
            <person name="Kramer G.J."/>
            <person name="Nodwell J.R."/>
        </authorList>
    </citation>
    <scope>NUCLEOTIDE SEQUENCE [LARGE SCALE GENOMIC DNA]</scope>
    <source>
        <strain evidence="2 3">ATCC 34164</strain>
    </source>
</reference>
<dbReference type="EMBL" id="CP023324">
    <property type="protein sequence ID" value="ATY63080.1"/>
    <property type="molecule type" value="Genomic_DNA"/>
</dbReference>
<evidence type="ECO:0000313" key="2">
    <source>
        <dbReference type="EMBL" id="ATY63080.1"/>
    </source>
</evidence>
<evidence type="ECO:0000313" key="3">
    <source>
        <dbReference type="Proteomes" id="UP000323067"/>
    </source>
</evidence>
<organism evidence="2 3">
    <name type="scientific">Cordyceps militaris</name>
    <name type="common">Caterpillar fungus</name>
    <name type="synonym">Clavaria militaris</name>
    <dbReference type="NCBI Taxonomy" id="73501"/>
    <lineage>
        <taxon>Eukaryota</taxon>
        <taxon>Fungi</taxon>
        <taxon>Dikarya</taxon>
        <taxon>Ascomycota</taxon>
        <taxon>Pezizomycotina</taxon>
        <taxon>Sordariomycetes</taxon>
        <taxon>Hypocreomycetidae</taxon>
        <taxon>Hypocreales</taxon>
        <taxon>Cordycipitaceae</taxon>
        <taxon>Cordyceps</taxon>
    </lineage>
</organism>
<protein>
    <submittedName>
        <fullName evidence="2">F-box Skp2</fullName>
    </submittedName>
</protein>
<dbReference type="Proteomes" id="UP000323067">
    <property type="component" value="Chromosome vii"/>
</dbReference>